<dbReference type="InterPro" id="IPR013757">
    <property type="entry name" value="Topo_IIA_A_a_sf"/>
</dbReference>
<comment type="caution">
    <text evidence="11">The sequence shown here is derived from an EMBL/GenBank/DDBJ whole genome shotgun (WGS) entry which is preliminary data.</text>
</comment>
<dbReference type="Gene3D" id="3.30.1360.40">
    <property type="match status" value="1"/>
</dbReference>
<dbReference type="HAMAP" id="MF_01897">
    <property type="entry name" value="GyrA"/>
    <property type="match status" value="1"/>
</dbReference>
<evidence type="ECO:0000256" key="2">
    <source>
        <dbReference type="ARBA" id="ARBA00008263"/>
    </source>
</evidence>
<protein>
    <recommendedName>
        <fullName evidence="8">DNA gyrase subunit A</fullName>
        <ecNumber evidence="8">5.6.2.2</ecNumber>
    </recommendedName>
</protein>
<dbReference type="Pfam" id="PF03989">
    <property type="entry name" value="DNA_gyraseA_C"/>
    <property type="match status" value="6"/>
</dbReference>
<dbReference type="SUPFAM" id="SSF101904">
    <property type="entry name" value="GyrA/ParC C-terminal domain-like"/>
    <property type="match status" value="1"/>
</dbReference>
<gene>
    <name evidence="8 11" type="primary">gyrA</name>
    <name evidence="11" type="ORF">GCM10008938_05030</name>
</gene>
<dbReference type="NCBIfam" id="TIGR01063">
    <property type="entry name" value="gyrA"/>
    <property type="match status" value="1"/>
</dbReference>
<dbReference type="EMBL" id="BMOD01000001">
    <property type="protein sequence ID" value="GGJ21770.1"/>
    <property type="molecule type" value="Genomic_DNA"/>
</dbReference>
<evidence type="ECO:0000256" key="6">
    <source>
        <dbReference type="ARBA" id="ARBA00023125"/>
    </source>
</evidence>
<keyword evidence="5 8" id="KW-0799">Topoisomerase</keyword>
<dbReference type="NCBIfam" id="NF004044">
    <property type="entry name" value="PRK05561.1"/>
    <property type="match status" value="1"/>
</dbReference>
<dbReference type="InterPro" id="IPR013760">
    <property type="entry name" value="Topo_IIA-like_dom_sf"/>
</dbReference>
<comment type="catalytic activity">
    <reaction evidence="1 8 9">
        <text>ATP-dependent breakage, passage and rejoining of double-stranded DNA.</text>
        <dbReference type="EC" id="5.6.2.2"/>
    </reaction>
</comment>
<evidence type="ECO:0000256" key="9">
    <source>
        <dbReference type="PROSITE-ProRule" id="PRU01384"/>
    </source>
</evidence>
<dbReference type="Proteomes" id="UP000632222">
    <property type="component" value="Unassembled WGS sequence"/>
</dbReference>
<dbReference type="InterPro" id="IPR050220">
    <property type="entry name" value="Type_II_DNA_Topoisomerases"/>
</dbReference>
<dbReference type="Pfam" id="PF00521">
    <property type="entry name" value="DNA_topoisoIV"/>
    <property type="match status" value="1"/>
</dbReference>
<dbReference type="Gene3D" id="1.10.268.10">
    <property type="entry name" value="Topoisomerase, domain 3"/>
    <property type="match status" value="1"/>
</dbReference>
<comment type="function">
    <text evidence="8">A type II topoisomerase that negatively supercoils closed circular double-stranded (ds) DNA in an ATP-dependent manner to modulate DNA topology and maintain chromosomes in an underwound state. Negative supercoiling favors strand separation, and DNA replication, transcription, recombination and repair, all of which involve strand separation. Also able to catalyze the interconversion of other topological isomers of dsDNA rings, including catenanes and knotted rings. Type II topoisomerases break and join 2 DNA strands simultaneously in an ATP-dependent manner.</text>
</comment>
<dbReference type="InterPro" id="IPR013758">
    <property type="entry name" value="Topo_IIA_A/C_ab"/>
</dbReference>
<dbReference type="NCBIfam" id="NF004043">
    <property type="entry name" value="PRK05560.1"/>
    <property type="match status" value="1"/>
</dbReference>
<evidence type="ECO:0000259" key="10">
    <source>
        <dbReference type="PROSITE" id="PS52040"/>
    </source>
</evidence>
<evidence type="ECO:0000256" key="3">
    <source>
        <dbReference type="ARBA" id="ARBA00022741"/>
    </source>
</evidence>
<dbReference type="EC" id="5.6.2.2" evidence="8"/>
<dbReference type="Gene3D" id="2.120.10.90">
    <property type="entry name" value="DNA gyrase/topoisomerase IV, subunit A, C-terminal"/>
    <property type="match status" value="1"/>
</dbReference>
<comment type="subcellular location">
    <subcellularLocation>
        <location evidence="8">Cytoplasm</location>
    </subcellularLocation>
</comment>
<keyword evidence="12" id="KW-1185">Reference proteome</keyword>
<comment type="miscellaneous">
    <text evidence="8">Few gyrases are as efficient as E.coli at forming negative supercoils. Not all organisms have 2 type II topoisomerases; in organisms with a single type II topoisomerase this enzyme also has to decatenate newly replicated chromosomes.</text>
</comment>
<organism evidence="11 12">
    <name type="scientific">Deinococcus roseus</name>
    <dbReference type="NCBI Taxonomy" id="392414"/>
    <lineage>
        <taxon>Bacteria</taxon>
        <taxon>Thermotogati</taxon>
        <taxon>Deinococcota</taxon>
        <taxon>Deinococci</taxon>
        <taxon>Deinococcales</taxon>
        <taxon>Deinococcaceae</taxon>
        <taxon>Deinococcus</taxon>
    </lineage>
</organism>
<comment type="subunit">
    <text evidence="8">Heterotetramer, composed of two GyrA and two GyrB chains. In the heterotetramer, GyrA contains the active site tyrosine that forms a transient covalent intermediate with DNA, while GyrB binds cofactors and catalyzes ATP hydrolysis.</text>
</comment>
<name>A0ABQ2CUY0_9DEIO</name>
<proteinExistence type="inferred from homology"/>
<dbReference type="InterPro" id="IPR005743">
    <property type="entry name" value="GyrA"/>
</dbReference>
<dbReference type="InterPro" id="IPR006691">
    <property type="entry name" value="GyrA/parC_rep"/>
</dbReference>
<evidence type="ECO:0000256" key="4">
    <source>
        <dbReference type="ARBA" id="ARBA00022840"/>
    </source>
</evidence>
<comment type="similarity">
    <text evidence="2 8">Belongs to the type II topoisomerase GyrA/ParC subunit family.</text>
</comment>
<evidence type="ECO:0000313" key="12">
    <source>
        <dbReference type="Proteomes" id="UP000632222"/>
    </source>
</evidence>
<dbReference type="Gene3D" id="3.90.199.10">
    <property type="entry name" value="Topoisomerase II, domain 5"/>
    <property type="match status" value="1"/>
</dbReference>
<dbReference type="CDD" id="cd00187">
    <property type="entry name" value="TOP4c"/>
    <property type="match status" value="1"/>
</dbReference>
<accession>A0ABQ2CUY0</accession>
<feature type="active site" description="O-(5'-phospho-DNA)-tyrosine intermediate" evidence="8 9">
    <location>
        <position position="118"/>
    </location>
</feature>
<evidence type="ECO:0000256" key="5">
    <source>
        <dbReference type="ARBA" id="ARBA00023029"/>
    </source>
</evidence>
<keyword evidence="3 8" id="KW-0547">Nucleotide-binding</keyword>
<sequence>MSQVQPIDITKEVKSNFINYAMSVIVDRALPDVRDGLKPVQRRILYAMIQMGLTSSHKPSKSAGVVGEVMGKYHPHGDSAIYDAMVRQAQNWNLRYPLIQGQGNFGSLDGDPPAAMRYTEARLTKIAEEVLQDLEKNTIDYRPNYDETTEEPTVLPSAVPNLLINGATGIAVGMATNIPPHNLTEISNGLLELIDNPDMTLDDLMKIIPGPDFPTGGRIGKSGIREAYASGHASLRVRGKVRFEEKNGRNTIIITEIPYQVNKSNLVSTISAMYRQGKIPDISALRDESDRREPVRIVIDLKRGTIPELVLNQLYKYTQLQTTFTVINLAIVNKEPKVLPLKDTMQLFLNHRREVVTRRTQYELEKAQARAHILEGLLIALDHLDEVIKLIRASQTGAEAKDGLMTRFGLSEPQAQAILDMRLQRLVGLERARLQAEYDELMQEIARLQAILGNETLLWKVIKQEIKDIRDRYGDERRSQITVLDDDISKEDLIAVEDMVITMTKAGYIKRTTLEAYRAQARGGRGLSGGKLREEDVNTQIFVGSTHDYLLFFTDQGRVFREKIYDLPETGRDAKGAHTRNIMPLKDGENVQSVLSIKDFEQDGYFVFATSKGMIKKTTIREYGNINAAGLIAINLMDGDNLVEVGVMNEGGQIVLATKEGQSIRFTEGDVRDTGRATQGVIGIRLREDDQVVSMALISSEEQELLAVSELGLAKRTPVSDYPIQNRGGQGVITLKVTDKTGALVTLTCVSGDEELMVLSENGIVIRTRVEEISVFGRNSQGVKVMRIGDGDKVISAHPIRNEETV</sequence>
<evidence type="ECO:0000256" key="7">
    <source>
        <dbReference type="ARBA" id="ARBA00023235"/>
    </source>
</evidence>
<keyword evidence="7 8" id="KW-0413">Isomerase</keyword>
<dbReference type="PROSITE" id="PS52040">
    <property type="entry name" value="TOPO_IIA"/>
    <property type="match status" value="1"/>
</dbReference>
<dbReference type="SMART" id="SM00434">
    <property type="entry name" value="TOP4c"/>
    <property type="match status" value="1"/>
</dbReference>
<dbReference type="PANTHER" id="PTHR43493:SF5">
    <property type="entry name" value="DNA GYRASE SUBUNIT A, CHLOROPLASTIC_MITOCHONDRIAL"/>
    <property type="match status" value="1"/>
</dbReference>
<dbReference type="SUPFAM" id="SSF56719">
    <property type="entry name" value="Type II DNA topoisomerase"/>
    <property type="match status" value="1"/>
</dbReference>
<dbReference type="PANTHER" id="PTHR43493">
    <property type="entry name" value="DNA GYRASE/TOPOISOMERASE SUBUNIT A"/>
    <property type="match status" value="1"/>
</dbReference>
<keyword evidence="6 8" id="KW-0238">DNA-binding</keyword>
<dbReference type="InterPro" id="IPR002205">
    <property type="entry name" value="Topo_IIA_dom_A"/>
</dbReference>
<evidence type="ECO:0000256" key="8">
    <source>
        <dbReference type="HAMAP-Rule" id="MF_01897"/>
    </source>
</evidence>
<dbReference type="RefSeq" id="WP_188999315.1">
    <property type="nucleotide sequence ID" value="NZ_BMOD01000001.1"/>
</dbReference>
<evidence type="ECO:0000313" key="11">
    <source>
        <dbReference type="EMBL" id="GGJ21770.1"/>
    </source>
</evidence>
<feature type="domain" description="Topo IIA-type catalytic" evidence="10">
    <location>
        <begin position="30"/>
        <end position="493"/>
    </location>
</feature>
<evidence type="ECO:0000256" key="1">
    <source>
        <dbReference type="ARBA" id="ARBA00000185"/>
    </source>
</evidence>
<keyword evidence="4 8" id="KW-0067">ATP-binding</keyword>
<dbReference type="InterPro" id="IPR035516">
    <property type="entry name" value="Gyrase/topoIV_suA_C"/>
</dbReference>
<reference evidence="12" key="1">
    <citation type="journal article" date="2019" name="Int. J. Syst. Evol. Microbiol.">
        <title>The Global Catalogue of Microorganisms (GCM) 10K type strain sequencing project: providing services to taxonomists for standard genome sequencing and annotation.</title>
        <authorList>
            <consortium name="The Broad Institute Genomics Platform"/>
            <consortium name="The Broad Institute Genome Sequencing Center for Infectious Disease"/>
            <person name="Wu L."/>
            <person name="Ma J."/>
        </authorList>
    </citation>
    <scope>NUCLEOTIDE SEQUENCE [LARGE SCALE GENOMIC DNA]</scope>
    <source>
        <strain evidence="12">JCM 14370</strain>
    </source>
</reference>
<keyword evidence="8" id="KW-0963">Cytoplasm</keyword>
<feature type="short sequence motif" description="GyrA-box" evidence="8">
    <location>
        <begin position="520"/>
        <end position="526"/>
    </location>
</feature>